<feature type="transmembrane region" description="Helical" evidence="6">
    <location>
        <begin position="384"/>
        <end position="403"/>
    </location>
</feature>
<feature type="transmembrane region" description="Helical" evidence="6">
    <location>
        <begin position="15"/>
        <end position="36"/>
    </location>
</feature>
<dbReference type="GO" id="GO:0005886">
    <property type="term" value="C:plasma membrane"/>
    <property type="evidence" value="ECO:0007669"/>
    <property type="project" value="UniProtKB-SubCell"/>
</dbReference>
<comment type="caution">
    <text evidence="8">The sequence shown here is derived from an EMBL/GenBank/DDBJ whole genome shotgun (WGS) entry which is preliminary data.</text>
</comment>
<feature type="transmembrane region" description="Helical" evidence="6">
    <location>
        <begin position="360"/>
        <end position="378"/>
    </location>
</feature>
<feature type="transmembrane region" description="Helical" evidence="6">
    <location>
        <begin position="108"/>
        <end position="125"/>
    </location>
</feature>
<accession>A0A4U0NZ82</accession>
<evidence type="ECO:0000256" key="6">
    <source>
        <dbReference type="SAM" id="Phobius"/>
    </source>
</evidence>
<keyword evidence="9" id="KW-1185">Reference proteome</keyword>
<proteinExistence type="predicted"/>
<feature type="transmembrane region" description="Helical" evidence="6">
    <location>
        <begin position="272"/>
        <end position="290"/>
    </location>
</feature>
<organism evidence="8 9">
    <name type="scientific">Sphingobacterium olei</name>
    <dbReference type="NCBI Taxonomy" id="2571155"/>
    <lineage>
        <taxon>Bacteria</taxon>
        <taxon>Pseudomonadati</taxon>
        <taxon>Bacteroidota</taxon>
        <taxon>Sphingobacteriia</taxon>
        <taxon>Sphingobacteriales</taxon>
        <taxon>Sphingobacteriaceae</taxon>
        <taxon>Sphingobacterium</taxon>
    </lineage>
</organism>
<keyword evidence="2" id="KW-1003">Cell membrane</keyword>
<dbReference type="OrthoDB" id="9786665at2"/>
<keyword evidence="3 6" id="KW-0812">Transmembrane</keyword>
<dbReference type="InterPro" id="IPR036259">
    <property type="entry name" value="MFS_trans_sf"/>
</dbReference>
<evidence type="ECO:0000256" key="2">
    <source>
        <dbReference type="ARBA" id="ARBA00022475"/>
    </source>
</evidence>
<evidence type="ECO:0000256" key="4">
    <source>
        <dbReference type="ARBA" id="ARBA00022989"/>
    </source>
</evidence>
<feature type="domain" description="Major facilitator superfamily (MFS) profile" evidence="7">
    <location>
        <begin position="18"/>
        <end position="410"/>
    </location>
</feature>
<feature type="transmembrane region" description="Helical" evidence="6">
    <location>
        <begin position="146"/>
        <end position="170"/>
    </location>
</feature>
<dbReference type="EMBL" id="SUME01000005">
    <property type="protein sequence ID" value="TJZ60040.1"/>
    <property type="molecule type" value="Genomic_DNA"/>
</dbReference>
<feature type="transmembrane region" description="Helical" evidence="6">
    <location>
        <begin position="302"/>
        <end position="321"/>
    </location>
</feature>
<evidence type="ECO:0000259" key="7">
    <source>
        <dbReference type="PROSITE" id="PS50850"/>
    </source>
</evidence>
<dbReference type="InterPro" id="IPR020846">
    <property type="entry name" value="MFS_dom"/>
</dbReference>
<dbReference type="CDD" id="cd17394">
    <property type="entry name" value="MFS_FucP_like"/>
    <property type="match status" value="1"/>
</dbReference>
<sequence>MPTYHKTGTPRSRPYLLPLIMVTSLFFMWGSAISMLDVLNKHFQDVLNVSKAQSGLIQLAVYGAYFLTALPAGYVMRRYGYHKGILIGLILYAAGAFLFYPAAQVAQFSFFLSALFIIGCGLAIIETAANPYITVLGTPEGAVFRLNLAQSFNGLGVVLGPLIGGLVLFGDQTGGPQNGLAGVQHAYLIVGAAVILLFIVFWFVKLPEVTEIGENQAESYGQALTQKTLFQHKHFVYGLIVQFFYIGAQAGVWGFFINYVVDELPGMTNQSAAFYLTAAMVLYTIGRFSGTALLRYVQPPKLLAWFAAIAAIAMIVVMLNLGEISLYALIISCFCMSIMFPTIFALGLKGLGKETKRAGSFMIMSIVGGAVLPPLMGLLADHMSTAWCFALPCLSFCIVLWYGRKGHKAL</sequence>
<dbReference type="Proteomes" id="UP000306808">
    <property type="component" value="Unassembled WGS sequence"/>
</dbReference>
<dbReference type="PROSITE" id="PS50850">
    <property type="entry name" value="MFS"/>
    <property type="match status" value="1"/>
</dbReference>
<feature type="transmembrane region" description="Helical" evidence="6">
    <location>
        <begin position="235"/>
        <end position="260"/>
    </location>
</feature>
<dbReference type="PANTHER" id="PTHR43702:SF3">
    <property type="entry name" value="PROTEIN TSGA"/>
    <property type="match status" value="1"/>
</dbReference>
<name>A0A4U0NZ82_9SPHI</name>
<dbReference type="SUPFAM" id="SSF103473">
    <property type="entry name" value="MFS general substrate transporter"/>
    <property type="match status" value="1"/>
</dbReference>
<dbReference type="AlphaFoldDB" id="A0A4U0NZ82"/>
<evidence type="ECO:0000313" key="8">
    <source>
        <dbReference type="EMBL" id="TJZ60040.1"/>
    </source>
</evidence>
<comment type="subcellular location">
    <subcellularLocation>
        <location evidence="1">Cell inner membrane</location>
        <topology evidence="1">Multi-pass membrane protein</topology>
    </subcellularLocation>
</comment>
<dbReference type="InterPro" id="IPR050375">
    <property type="entry name" value="MFS_TsgA-like"/>
</dbReference>
<feature type="transmembrane region" description="Helical" evidence="6">
    <location>
        <begin position="84"/>
        <end position="102"/>
    </location>
</feature>
<protein>
    <submittedName>
        <fullName evidence="8">Sugar MFS transporter</fullName>
    </submittedName>
</protein>
<dbReference type="PANTHER" id="PTHR43702">
    <property type="entry name" value="L-FUCOSE-PROTON SYMPORTER"/>
    <property type="match status" value="1"/>
</dbReference>
<keyword evidence="5 6" id="KW-0472">Membrane</keyword>
<reference evidence="8 9" key="1">
    <citation type="submission" date="2019-04" db="EMBL/GenBank/DDBJ databases">
        <title>Sphingobacterium olei sp. nov., isolated from oil-contaminated soil.</title>
        <authorList>
            <person name="Liu B."/>
        </authorList>
    </citation>
    <scope>NUCLEOTIDE SEQUENCE [LARGE SCALE GENOMIC DNA]</scope>
    <source>
        <strain evidence="8 9">HAL-9</strain>
    </source>
</reference>
<evidence type="ECO:0000313" key="9">
    <source>
        <dbReference type="Proteomes" id="UP000306808"/>
    </source>
</evidence>
<dbReference type="Pfam" id="PF07690">
    <property type="entry name" value="MFS_1"/>
    <property type="match status" value="1"/>
</dbReference>
<keyword evidence="4 6" id="KW-1133">Transmembrane helix</keyword>
<feature type="transmembrane region" description="Helical" evidence="6">
    <location>
        <begin position="56"/>
        <end position="75"/>
    </location>
</feature>
<feature type="transmembrane region" description="Helical" evidence="6">
    <location>
        <begin position="185"/>
        <end position="204"/>
    </location>
</feature>
<dbReference type="Gene3D" id="1.20.1250.20">
    <property type="entry name" value="MFS general substrate transporter like domains"/>
    <property type="match status" value="2"/>
</dbReference>
<evidence type="ECO:0000256" key="3">
    <source>
        <dbReference type="ARBA" id="ARBA00022692"/>
    </source>
</evidence>
<evidence type="ECO:0000256" key="1">
    <source>
        <dbReference type="ARBA" id="ARBA00004429"/>
    </source>
</evidence>
<gene>
    <name evidence="8" type="ORF">FAZ15_14240</name>
</gene>
<dbReference type="InterPro" id="IPR011701">
    <property type="entry name" value="MFS"/>
</dbReference>
<evidence type="ECO:0000256" key="5">
    <source>
        <dbReference type="ARBA" id="ARBA00023136"/>
    </source>
</evidence>
<feature type="transmembrane region" description="Helical" evidence="6">
    <location>
        <begin position="327"/>
        <end position="348"/>
    </location>
</feature>
<dbReference type="GO" id="GO:0022857">
    <property type="term" value="F:transmembrane transporter activity"/>
    <property type="evidence" value="ECO:0007669"/>
    <property type="project" value="InterPro"/>
</dbReference>